<feature type="region of interest" description="Disordered" evidence="5">
    <location>
        <begin position="66"/>
        <end position="97"/>
    </location>
</feature>
<dbReference type="AlphaFoldDB" id="A0AAU8MPW6"/>
<protein>
    <submittedName>
        <fullName evidence="7">H-NS histone family protein</fullName>
    </submittedName>
</protein>
<dbReference type="InterPro" id="IPR027444">
    <property type="entry name" value="H-NS_C_dom"/>
</dbReference>
<dbReference type="EMBL" id="CP159925">
    <property type="protein sequence ID" value="XCO73696.1"/>
    <property type="molecule type" value="Genomic_DNA"/>
</dbReference>
<dbReference type="GO" id="GO:0003680">
    <property type="term" value="F:minor groove of adenine-thymine-rich DNA binding"/>
    <property type="evidence" value="ECO:0007669"/>
    <property type="project" value="TreeGrafter"/>
</dbReference>
<proteinExistence type="inferred from homology"/>
<dbReference type="Pfam" id="PF00816">
    <property type="entry name" value="Histone_HNS"/>
    <property type="match status" value="1"/>
</dbReference>
<evidence type="ECO:0000256" key="5">
    <source>
        <dbReference type="SAM" id="MobiDB-lite"/>
    </source>
</evidence>
<dbReference type="GO" id="GO:0009295">
    <property type="term" value="C:nucleoid"/>
    <property type="evidence" value="ECO:0007669"/>
    <property type="project" value="UniProtKB-SubCell"/>
</dbReference>
<dbReference type="GO" id="GO:0005829">
    <property type="term" value="C:cytosol"/>
    <property type="evidence" value="ECO:0007669"/>
    <property type="project" value="TreeGrafter"/>
</dbReference>
<evidence type="ECO:0000313" key="7">
    <source>
        <dbReference type="EMBL" id="XCO73696.1"/>
    </source>
</evidence>
<keyword evidence="3" id="KW-0963">Cytoplasm</keyword>
<dbReference type="GO" id="GO:0000976">
    <property type="term" value="F:transcription cis-regulatory region binding"/>
    <property type="evidence" value="ECO:0007669"/>
    <property type="project" value="TreeGrafter"/>
</dbReference>
<evidence type="ECO:0000259" key="6">
    <source>
        <dbReference type="SMART" id="SM00528"/>
    </source>
</evidence>
<feature type="domain" description="DNA-binding protein H-NS-like C-terminal" evidence="6">
    <location>
        <begin position="71"/>
        <end position="116"/>
    </location>
</feature>
<gene>
    <name evidence="7" type="ORF">ABU614_15030</name>
</gene>
<name>A0AAU8MPW6_9GAMM</name>
<evidence type="ECO:0000256" key="4">
    <source>
        <dbReference type="ARBA" id="ARBA00023125"/>
    </source>
</evidence>
<feature type="compositionally biased region" description="Basic residues" evidence="5">
    <location>
        <begin position="66"/>
        <end position="75"/>
    </location>
</feature>
<dbReference type="Gene3D" id="4.10.430.10">
    <property type="entry name" value="Histone-like protein H-NS, C-terminal domain"/>
    <property type="match status" value="1"/>
</dbReference>
<comment type="similarity">
    <text evidence="2">Belongs to the histone-like protein H-NS family.</text>
</comment>
<dbReference type="GO" id="GO:0003681">
    <property type="term" value="F:bent DNA binding"/>
    <property type="evidence" value="ECO:0007669"/>
    <property type="project" value="TreeGrafter"/>
</dbReference>
<dbReference type="SUPFAM" id="SSF81273">
    <property type="entry name" value="H-NS histone-like proteins"/>
    <property type="match status" value="1"/>
</dbReference>
<evidence type="ECO:0000256" key="3">
    <source>
        <dbReference type="ARBA" id="ARBA00022490"/>
    </source>
</evidence>
<dbReference type="GO" id="GO:0001217">
    <property type="term" value="F:DNA-binding transcription repressor activity"/>
    <property type="evidence" value="ECO:0007669"/>
    <property type="project" value="TreeGrafter"/>
</dbReference>
<dbReference type="GO" id="GO:0032993">
    <property type="term" value="C:protein-DNA complex"/>
    <property type="evidence" value="ECO:0007669"/>
    <property type="project" value="TreeGrafter"/>
</dbReference>
<accession>A0AAU8MPW6</accession>
<evidence type="ECO:0000256" key="1">
    <source>
        <dbReference type="ARBA" id="ARBA00004453"/>
    </source>
</evidence>
<sequence length="139" mass="15564">MKIDIETLSLAQLESLLIAAERRKRLLSSRRSIASVRRKVIALAAQHGYTIEELYGDKPVAAAAVKKRTTRRKTGKVAPKYRDPDNKRNTWSGRGRMPRWLAQKTKHGRSATDFLIPGLAKPTASKSSSIGRRTLIKQS</sequence>
<evidence type="ECO:0000256" key="2">
    <source>
        <dbReference type="ARBA" id="ARBA00010610"/>
    </source>
</evidence>
<dbReference type="RefSeq" id="WP_363796592.1">
    <property type="nucleotide sequence ID" value="NZ_CP159925.1"/>
</dbReference>
<dbReference type="PANTHER" id="PTHR38097">
    <property type="match status" value="1"/>
</dbReference>
<dbReference type="SMART" id="SM00528">
    <property type="entry name" value="HNS"/>
    <property type="match status" value="1"/>
</dbReference>
<dbReference type="PANTHER" id="PTHR38097:SF2">
    <property type="entry name" value="DNA-BINDING PROTEIN STPA"/>
    <property type="match status" value="1"/>
</dbReference>
<keyword evidence="4" id="KW-0238">DNA-binding</keyword>
<organism evidence="7">
    <name type="scientific">Lysobacter firmicutimachus</name>
    <dbReference type="NCBI Taxonomy" id="1792846"/>
    <lineage>
        <taxon>Bacteria</taxon>
        <taxon>Pseudomonadati</taxon>
        <taxon>Pseudomonadota</taxon>
        <taxon>Gammaproteobacteria</taxon>
        <taxon>Lysobacterales</taxon>
        <taxon>Lysobacteraceae</taxon>
        <taxon>Lysobacter</taxon>
    </lineage>
</organism>
<comment type="subcellular location">
    <subcellularLocation>
        <location evidence="1">Cytoplasm</location>
        <location evidence="1">Nucleoid</location>
    </subcellularLocation>
</comment>
<dbReference type="InterPro" id="IPR037150">
    <property type="entry name" value="H-NS_C_dom_sf"/>
</dbReference>
<reference evidence="7" key="1">
    <citation type="submission" date="2024-06" db="EMBL/GenBank/DDBJ databases">
        <authorList>
            <person name="Li S."/>
        </authorList>
    </citation>
    <scope>NUCLEOTIDE SEQUENCE</scope>
    <source>
        <strain evidence="7">SR10</strain>
    </source>
</reference>